<dbReference type="Proteomes" id="UP000199690">
    <property type="component" value="Unassembled WGS sequence"/>
</dbReference>
<dbReference type="EMBL" id="FNVB01000007">
    <property type="protein sequence ID" value="SEG88291.1"/>
    <property type="molecule type" value="Genomic_DNA"/>
</dbReference>
<dbReference type="InterPro" id="IPR010852">
    <property type="entry name" value="ABATE"/>
</dbReference>
<reference evidence="4 5" key="1">
    <citation type="submission" date="2016-10" db="EMBL/GenBank/DDBJ databases">
        <authorList>
            <person name="Varghese N."/>
            <person name="Submissions S."/>
        </authorList>
    </citation>
    <scope>NUCLEOTIDE SEQUENCE [LARGE SCALE GENOMIC DNA]</scope>
    <source>
        <strain evidence="5">ATCC 20501</strain>
        <strain evidence="3 4">CGMCC 4.3529</strain>
    </source>
</reference>
<dbReference type="Pfam" id="PF07336">
    <property type="entry name" value="ABATE"/>
    <property type="match status" value="1"/>
</dbReference>
<organism evidence="2 5">
    <name type="scientific">Saccharopolyspora kobensis</name>
    <dbReference type="NCBI Taxonomy" id="146035"/>
    <lineage>
        <taxon>Bacteria</taxon>
        <taxon>Bacillati</taxon>
        <taxon>Actinomycetota</taxon>
        <taxon>Actinomycetes</taxon>
        <taxon>Pseudonocardiales</taxon>
        <taxon>Pseudonocardiaceae</taxon>
        <taxon>Saccharopolyspora</taxon>
    </lineage>
</organism>
<dbReference type="CDD" id="cd20335">
    <property type="entry name" value="BRcat_RBR"/>
    <property type="match status" value="1"/>
</dbReference>
<dbReference type="PANTHER" id="PTHR35525:SF3">
    <property type="entry name" value="BLL6575 PROTEIN"/>
    <property type="match status" value="1"/>
</dbReference>
<name>A0A1H6DSL8_9PSEU</name>
<feature type="domain" description="Zinc finger CGNR" evidence="1">
    <location>
        <begin position="132"/>
        <end position="174"/>
    </location>
</feature>
<dbReference type="RefSeq" id="WP_235863647.1">
    <property type="nucleotide sequence ID" value="NZ_FNVB01000007.1"/>
</dbReference>
<dbReference type="AlphaFoldDB" id="A0A1H6DSL8"/>
<keyword evidence="4" id="KW-1185">Reference proteome</keyword>
<evidence type="ECO:0000313" key="5">
    <source>
        <dbReference type="Proteomes" id="UP000236729"/>
    </source>
</evidence>
<dbReference type="SMR" id="A0A1H6DSL8"/>
<reference evidence="2" key="2">
    <citation type="submission" date="2016-10" db="EMBL/GenBank/DDBJ databases">
        <authorList>
            <person name="de Groot N.N."/>
        </authorList>
    </citation>
    <scope>NUCLEOTIDE SEQUENCE [LARGE SCALE GENOMIC DNA]</scope>
    <source>
        <strain evidence="2">ATCC 20501</strain>
    </source>
</reference>
<evidence type="ECO:0000313" key="3">
    <source>
        <dbReference type="EMBL" id="SFE01957.1"/>
    </source>
</evidence>
<accession>A0A1H6DSL8</accession>
<evidence type="ECO:0000313" key="4">
    <source>
        <dbReference type="Proteomes" id="UP000199690"/>
    </source>
</evidence>
<dbReference type="Gene3D" id="1.10.3300.10">
    <property type="entry name" value="Jann2411-like domain"/>
    <property type="match status" value="1"/>
</dbReference>
<dbReference type="InterPro" id="IPR021005">
    <property type="entry name" value="Znf_CGNR"/>
</dbReference>
<dbReference type="Proteomes" id="UP000236729">
    <property type="component" value="Unassembled WGS sequence"/>
</dbReference>
<protein>
    <submittedName>
        <fullName evidence="2 3">Stress-induced transcription regulator</fullName>
    </submittedName>
</protein>
<dbReference type="SUPFAM" id="SSF160904">
    <property type="entry name" value="Jann2411-like"/>
    <property type="match status" value="1"/>
</dbReference>
<gene>
    <name evidence="2" type="ORF">SAMN02982929_04931</name>
    <name evidence="3" type="ORF">SAMN05216506_10897</name>
</gene>
<evidence type="ECO:0000259" key="1">
    <source>
        <dbReference type="Pfam" id="PF11706"/>
    </source>
</evidence>
<evidence type="ECO:0000313" key="2">
    <source>
        <dbReference type="EMBL" id="SEG88291.1"/>
    </source>
</evidence>
<dbReference type="Pfam" id="PF11706">
    <property type="entry name" value="zf-CGNR"/>
    <property type="match status" value="1"/>
</dbReference>
<accession>A0A1I1X3L9</accession>
<dbReference type="InterPro" id="IPR023286">
    <property type="entry name" value="ABATE_dom_sf"/>
</dbReference>
<proteinExistence type="predicted"/>
<dbReference type="EMBL" id="FOME01000008">
    <property type="protein sequence ID" value="SFE01957.1"/>
    <property type="molecule type" value="Genomic_DNA"/>
</dbReference>
<sequence>MTDPSPQAELIMAFANTVDIEEQTDALADAPGLARWLTETGLTSSTPAVTAEDHQRSLRFRSGVRELLGTEDRQAHVLAEADSVLRELPLLVSATAAGSALQPAPELPTVSRAFGSLAAALAVLLITGENERIKRCPAEDCGWVFWDNSKNRSRRWCSMRVCGNRNKARSFAARNRRSPEADR</sequence>
<dbReference type="PANTHER" id="PTHR35525">
    <property type="entry name" value="BLL6575 PROTEIN"/>
    <property type="match status" value="1"/>
</dbReference>